<feature type="domain" description="4Fe-4S ferredoxin-type" evidence="5">
    <location>
        <begin position="13"/>
        <end position="42"/>
    </location>
</feature>
<accession>A0A2I2L2U5</accession>
<evidence type="ECO:0000256" key="3">
    <source>
        <dbReference type="ARBA" id="ARBA00023014"/>
    </source>
</evidence>
<dbReference type="AlphaFoldDB" id="A0A2I2L2U5"/>
<organism evidence="6 7">
    <name type="scientific">Frankia canadensis</name>
    <dbReference type="NCBI Taxonomy" id="1836972"/>
    <lineage>
        <taxon>Bacteria</taxon>
        <taxon>Bacillati</taxon>
        <taxon>Actinomycetota</taxon>
        <taxon>Actinomycetes</taxon>
        <taxon>Frankiales</taxon>
        <taxon>Frankiaceae</taxon>
        <taxon>Frankia</taxon>
    </lineage>
</organism>
<evidence type="ECO:0000313" key="6">
    <source>
        <dbReference type="EMBL" id="SNQ52250.1"/>
    </source>
</evidence>
<dbReference type="OrthoDB" id="9800445at2"/>
<evidence type="ECO:0000256" key="1">
    <source>
        <dbReference type="ARBA" id="ARBA00022723"/>
    </source>
</evidence>
<protein>
    <submittedName>
        <fullName evidence="6">2-oxoglutarate oxidoreductase, delta subunit, putative (Modular protein)</fullName>
        <ecNumber evidence="6">1.2.7.3</ecNumber>
    </submittedName>
</protein>
<evidence type="ECO:0000256" key="4">
    <source>
        <dbReference type="SAM" id="MobiDB-lite"/>
    </source>
</evidence>
<keyword evidence="3" id="KW-0411">Iron-sulfur</keyword>
<evidence type="ECO:0000313" key="7">
    <source>
        <dbReference type="Proteomes" id="UP000234331"/>
    </source>
</evidence>
<dbReference type="Gene3D" id="3.30.70.20">
    <property type="match status" value="1"/>
</dbReference>
<dbReference type="EC" id="1.2.7.3" evidence="6"/>
<evidence type="ECO:0000256" key="2">
    <source>
        <dbReference type="ARBA" id="ARBA00023004"/>
    </source>
</evidence>
<dbReference type="GO" id="GO:0047553">
    <property type="term" value="F:2-oxoglutarate synthase activity"/>
    <property type="evidence" value="ECO:0007669"/>
    <property type="project" value="UniProtKB-EC"/>
</dbReference>
<dbReference type="SUPFAM" id="SSF54862">
    <property type="entry name" value="4Fe-4S ferredoxins"/>
    <property type="match status" value="1"/>
</dbReference>
<keyword evidence="7" id="KW-1185">Reference proteome</keyword>
<keyword evidence="6" id="KW-0560">Oxidoreductase</keyword>
<dbReference type="EMBL" id="FZMO01000567">
    <property type="protein sequence ID" value="SNQ52250.1"/>
    <property type="molecule type" value="Genomic_DNA"/>
</dbReference>
<feature type="region of interest" description="Disordered" evidence="4">
    <location>
        <begin position="78"/>
        <end position="110"/>
    </location>
</feature>
<dbReference type="GO" id="GO:0046872">
    <property type="term" value="F:metal ion binding"/>
    <property type="evidence" value="ECO:0007669"/>
    <property type="project" value="UniProtKB-KW"/>
</dbReference>
<dbReference type="RefSeq" id="WP_101836478.1">
    <property type="nucleotide sequence ID" value="NZ_FZMO01000567.1"/>
</dbReference>
<dbReference type="GO" id="GO:0051536">
    <property type="term" value="F:iron-sulfur cluster binding"/>
    <property type="evidence" value="ECO:0007669"/>
    <property type="project" value="UniProtKB-KW"/>
</dbReference>
<reference evidence="6 7" key="1">
    <citation type="submission" date="2017-06" db="EMBL/GenBank/DDBJ databases">
        <authorList>
            <person name="Kim H.J."/>
            <person name="Triplett B.A."/>
        </authorList>
    </citation>
    <scope>NUCLEOTIDE SEQUENCE [LARGE SCALE GENOMIC DNA]</scope>
    <source>
        <strain evidence="6">FRACA_ARgP5</strain>
    </source>
</reference>
<dbReference type="PANTHER" id="PTHR43122:SF1">
    <property type="entry name" value="IRON-SULFUR-BINDING PROTEIN"/>
    <property type="match status" value="1"/>
</dbReference>
<gene>
    <name evidence="6" type="ORF">FRACA_980013</name>
</gene>
<dbReference type="Pfam" id="PF12838">
    <property type="entry name" value="Fer4_7"/>
    <property type="match status" value="1"/>
</dbReference>
<keyword evidence="2" id="KW-0408">Iron</keyword>
<dbReference type="Proteomes" id="UP000234331">
    <property type="component" value="Unassembled WGS sequence"/>
</dbReference>
<keyword evidence="1" id="KW-0479">Metal-binding</keyword>
<sequence length="110" mass="11340">MSAPAPAPGRFRGTVTVAAARCKGCELCVIACPVDVLSMSTEVNDAGFRFPLLEPGCIACGLCHAVCPDYVFEVYRYQDDQPSEQPQDDPPAAAGPPTPAGGLGLTSSPA</sequence>
<dbReference type="PROSITE" id="PS00198">
    <property type="entry name" value="4FE4S_FER_1"/>
    <property type="match status" value="2"/>
</dbReference>
<evidence type="ECO:0000259" key="5">
    <source>
        <dbReference type="PROSITE" id="PS51379"/>
    </source>
</evidence>
<dbReference type="PROSITE" id="PS51379">
    <property type="entry name" value="4FE4S_FER_2"/>
    <property type="match status" value="2"/>
</dbReference>
<dbReference type="InterPro" id="IPR017900">
    <property type="entry name" value="4Fe4S_Fe_S_CS"/>
</dbReference>
<dbReference type="InterPro" id="IPR017896">
    <property type="entry name" value="4Fe4S_Fe-S-bd"/>
</dbReference>
<name>A0A2I2L2U5_9ACTN</name>
<dbReference type="PANTHER" id="PTHR43122">
    <property type="entry name" value="FERREDOXIN SUBUNIT OF PYRUVATE:FLAVODOXIN OXIDOREDUCTASE-RELATED"/>
    <property type="match status" value="1"/>
</dbReference>
<proteinExistence type="predicted"/>
<feature type="domain" description="4Fe-4S ferredoxin-type" evidence="5">
    <location>
        <begin position="49"/>
        <end position="77"/>
    </location>
</feature>